<dbReference type="Gene3D" id="2.120.10.80">
    <property type="entry name" value="Kelch-type beta propeller"/>
    <property type="match status" value="1"/>
</dbReference>
<dbReference type="GeneID" id="10032963"/>
<dbReference type="AlphaFoldDB" id="E5R2L8"/>
<feature type="compositionally biased region" description="Polar residues" evidence="1">
    <location>
        <begin position="777"/>
        <end position="787"/>
    </location>
</feature>
<feature type="region of interest" description="Disordered" evidence="1">
    <location>
        <begin position="643"/>
        <end position="718"/>
    </location>
</feature>
<feature type="compositionally biased region" description="Low complexity" evidence="1">
    <location>
        <begin position="654"/>
        <end position="670"/>
    </location>
</feature>
<feature type="transmembrane region" description="Helical" evidence="2">
    <location>
        <begin position="440"/>
        <end position="463"/>
    </location>
</feature>
<feature type="compositionally biased region" description="Polar residues" evidence="1">
    <location>
        <begin position="732"/>
        <end position="751"/>
    </location>
</feature>
<dbReference type="Proteomes" id="UP000002669">
    <property type="component" value="Unassembled WGS sequence"/>
</dbReference>
<evidence type="ECO:0008006" key="6">
    <source>
        <dbReference type="Google" id="ProtNLM"/>
    </source>
</evidence>
<keyword evidence="3" id="KW-0732">Signal</keyword>
<feature type="chain" id="PRO_5003196821" description="Galactose oxidase" evidence="3">
    <location>
        <begin position="17"/>
        <end position="990"/>
    </location>
</feature>
<dbReference type="OrthoDB" id="205993at2759"/>
<feature type="compositionally biased region" description="Low complexity" evidence="1">
    <location>
        <begin position="684"/>
        <end position="695"/>
    </location>
</feature>
<sequence length="990" mass="107598">MFRSFTASTLIALATATDLPYNPSSLWVSNTAENQTVAYFLSSTSKEVKFQYVNLTRPFDAASPSFSNIALPPISPNDARSIIPIADPDGVPTIYTGDCRSSKAEVWRFESENGENTTNVNGKWVESAIQQKKGSNDIPWKGPNYLAAGIGFSTPDSDSAPDIYVFAGMCPTVEESPMSWILDAEYSRNMTYLQTDMSPPSPDYNIETLSIRSPPVAEAGFSMTPLVPAYSNSSTGARLRHQSFVLAGGHTQSAFVNMSQIALFSLPEETWSYVTVNQALSGSSQARLPEGISGIEPRSGHTAILTPDGSKIIIFGGWVGDTSVPAQPQLAILNIGEDYGGSGDWTWEVPKESPGGISKNTGVFGHGAAMLPGGVMLITGGYKIPSRLFRRSSNEFVANDQTFLFNISSGTWAASYTPPKAASVPREHHRGPLSTTLQKVGLGVGLGVGVPIAVLALAAFFICRNRRTSEHRKVREQTLRSLALGAERPHFEAPDQQMMQVDPAHHYGYGGYSDIQNSPFAAERTGLLVDNPSPTRGLRASVRSRGYQPGILQDDPRRNIKFSQIQPIDEGEEYDAVQPVQAGAAGYRDSKCSNTSDPFKDPPSPSKECFPSLVPQERSRSQAGDENIHDWVDMLNTEKLEKLPSIASEKQDRTLSNLSGTSGTSSSSHRTNPKLLDRSVSQRSNFDNPSNSSSSERANTTDSDKAVPSRVVLSGRPSSQLSYAQLQAEGSSLLGTNPSWMPQQDPNQPAEQRQGPISLELAGTIRRVLGSLRRSETSGNSNKTPNHAESRASNQRSSSTSPTKSFYSLPDEENQTYSEGMHGVSQRPHRAVSTSSSVLRRKQGAKDWNANRKSGDSSILRQGKARYESSSAEAGSAVGGASFRSSEDDYDFDDEDWDVEAAAEGRVVQVTFTVPKERLRVVNAGAGDTIDDDDERDEDKKMKQKQVDTNDYDHERDKGKGAIPVSESMKSFDDVFTDAPEERSETPTKQ</sequence>
<feature type="region of interest" description="Disordered" evidence="1">
    <location>
        <begin position="771"/>
        <end position="891"/>
    </location>
</feature>
<feature type="compositionally biased region" description="Basic and acidic residues" evidence="1">
    <location>
        <begin position="980"/>
        <end position="990"/>
    </location>
</feature>
<dbReference type="HOGENOM" id="CLU_002057_0_0_1"/>
<dbReference type="OMA" id="FGGMCPF"/>
<proteinExistence type="predicted"/>
<evidence type="ECO:0000313" key="5">
    <source>
        <dbReference type="Proteomes" id="UP000002669"/>
    </source>
</evidence>
<dbReference type="InParanoid" id="E5R2L8"/>
<feature type="region of interest" description="Disordered" evidence="1">
    <location>
        <begin position="527"/>
        <end position="558"/>
    </location>
</feature>
<dbReference type="VEuPathDB" id="FungiDB:MGYG_01697"/>
<feature type="compositionally biased region" description="Basic and acidic residues" evidence="1">
    <location>
        <begin position="938"/>
        <end position="960"/>
    </location>
</feature>
<feature type="compositionally biased region" description="Low complexity" evidence="1">
    <location>
        <begin position="791"/>
        <end position="808"/>
    </location>
</feature>
<keyword evidence="2" id="KW-0472">Membrane</keyword>
<reference evidence="5" key="1">
    <citation type="journal article" date="2012" name="MBio">
        <title>Comparative genome analysis of Trichophyton rubrum and related dermatophytes reveals candidate genes involved in infection.</title>
        <authorList>
            <person name="Martinez D.A."/>
            <person name="Oliver B.G."/>
            <person name="Graeser Y."/>
            <person name="Goldberg J.M."/>
            <person name="Li W."/>
            <person name="Martinez-Rossi N.M."/>
            <person name="Monod M."/>
            <person name="Shelest E."/>
            <person name="Barton R.C."/>
            <person name="Birch E."/>
            <person name="Brakhage A.A."/>
            <person name="Chen Z."/>
            <person name="Gurr S.J."/>
            <person name="Heiman D."/>
            <person name="Heitman J."/>
            <person name="Kosti I."/>
            <person name="Rossi A."/>
            <person name="Saif S."/>
            <person name="Samalova M."/>
            <person name="Saunders C.W."/>
            <person name="Shea T."/>
            <person name="Summerbell R.C."/>
            <person name="Xu J."/>
            <person name="Young S."/>
            <person name="Zeng Q."/>
            <person name="Birren B.W."/>
            <person name="Cuomo C.A."/>
            <person name="White T.C."/>
        </authorList>
    </citation>
    <scope>NUCLEOTIDE SEQUENCE [LARGE SCALE GENOMIC DNA]</scope>
    <source>
        <strain evidence="5">ATCC MYA-4604 / CBS 118893</strain>
    </source>
</reference>
<dbReference type="InterPro" id="IPR015915">
    <property type="entry name" value="Kelch-typ_b-propeller"/>
</dbReference>
<feature type="signal peptide" evidence="3">
    <location>
        <begin position="1"/>
        <end position="16"/>
    </location>
</feature>
<feature type="compositionally biased region" description="Low complexity" evidence="1">
    <location>
        <begin position="868"/>
        <end position="882"/>
    </location>
</feature>
<keyword evidence="2" id="KW-0812">Transmembrane</keyword>
<feature type="region of interest" description="Disordered" evidence="1">
    <location>
        <begin position="925"/>
        <end position="990"/>
    </location>
</feature>
<dbReference type="eggNOG" id="ENOG502SE7D">
    <property type="taxonomic scope" value="Eukaryota"/>
</dbReference>
<keyword evidence="5" id="KW-1185">Reference proteome</keyword>
<evidence type="ECO:0000256" key="1">
    <source>
        <dbReference type="SAM" id="MobiDB-lite"/>
    </source>
</evidence>
<dbReference type="RefSeq" id="XP_003177628.1">
    <property type="nucleotide sequence ID" value="XM_003177580.1"/>
</dbReference>
<dbReference type="EMBL" id="DS989822">
    <property type="protein sequence ID" value="EFQ98676.1"/>
    <property type="molecule type" value="Genomic_DNA"/>
</dbReference>
<organism evidence="5">
    <name type="scientific">Arthroderma gypseum (strain ATCC MYA-4604 / CBS 118893)</name>
    <name type="common">Microsporum gypseum</name>
    <dbReference type="NCBI Taxonomy" id="535722"/>
    <lineage>
        <taxon>Eukaryota</taxon>
        <taxon>Fungi</taxon>
        <taxon>Dikarya</taxon>
        <taxon>Ascomycota</taxon>
        <taxon>Pezizomycotina</taxon>
        <taxon>Eurotiomycetes</taxon>
        <taxon>Eurotiomycetidae</taxon>
        <taxon>Onygenales</taxon>
        <taxon>Arthrodermataceae</taxon>
        <taxon>Nannizzia</taxon>
    </lineage>
</organism>
<accession>E5R2L8</accession>
<evidence type="ECO:0000313" key="4">
    <source>
        <dbReference type="EMBL" id="EFQ98676.1"/>
    </source>
</evidence>
<dbReference type="SUPFAM" id="SSF50965">
    <property type="entry name" value="Galactose oxidase, central domain"/>
    <property type="match status" value="1"/>
</dbReference>
<gene>
    <name evidence="4" type="ORF">MGYG_01697</name>
</gene>
<keyword evidence="2" id="KW-1133">Transmembrane helix</keyword>
<evidence type="ECO:0000256" key="3">
    <source>
        <dbReference type="SAM" id="SignalP"/>
    </source>
</evidence>
<protein>
    <recommendedName>
        <fullName evidence="6">Galactose oxidase</fullName>
    </recommendedName>
</protein>
<name>E5R2L8_ARTGP</name>
<feature type="region of interest" description="Disordered" evidence="1">
    <location>
        <begin position="732"/>
        <end position="753"/>
    </location>
</feature>
<evidence type="ECO:0000256" key="2">
    <source>
        <dbReference type="SAM" id="Phobius"/>
    </source>
</evidence>
<dbReference type="InterPro" id="IPR011043">
    <property type="entry name" value="Gal_Oxase/kelch_b-propeller"/>
</dbReference>
<dbReference type="STRING" id="535722.E5R2L8"/>
<feature type="region of interest" description="Disordered" evidence="1">
    <location>
        <begin position="585"/>
        <end position="628"/>
    </location>
</feature>